<sequence>MCTLSIPRPGEVVKAWMPETEEVCSPGRKFRPVFVVATDDRNGRTEVLCVYGTSQHIDRIGRGEFVVSCSDLPLEKPTKFSFRKMFWLPLDKTYFTDYEQQVSFGNLPVKYRRMLAFAAKEAGLG</sequence>
<organism evidence="1 2">
    <name type="scientific">Aromatoleum aromaticum (strain DSM 19018 / LMG 30748 / EbN1)</name>
    <name type="common">Azoarcus sp. (strain EbN1)</name>
    <dbReference type="NCBI Taxonomy" id="76114"/>
    <lineage>
        <taxon>Bacteria</taxon>
        <taxon>Pseudomonadati</taxon>
        <taxon>Pseudomonadota</taxon>
        <taxon>Betaproteobacteria</taxon>
        <taxon>Rhodocyclales</taxon>
        <taxon>Rhodocyclaceae</taxon>
        <taxon>Aromatoleum</taxon>
    </lineage>
</organism>
<evidence type="ECO:0000313" key="2">
    <source>
        <dbReference type="Proteomes" id="UP000006552"/>
    </source>
</evidence>
<dbReference type="HOGENOM" id="CLU_1988018_0_0_4"/>
<name>Q5NXA8_AROAE</name>
<dbReference type="AlphaFoldDB" id="Q5NXA8"/>
<reference evidence="1 2" key="1">
    <citation type="journal article" date="2005" name="Arch. Microbiol.">
        <title>The genome sequence of an anaerobic aromatic-degrading denitrifying bacterium, strain EbN1.</title>
        <authorList>
            <person name="Rabus R."/>
            <person name="Kube M."/>
            <person name="Heider J."/>
            <person name="Beck A."/>
            <person name="Heitmann K."/>
            <person name="Widdel F."/>
            <person name="Reinhardt R."/>
        </authorList>
    </citation>
    <scope>NUCLEOTIDE SEQUENCE [LARGE SCALE GENOMIC DNA]</scope>
    <source>
        <strain evidence="1 2">EbN1</strain>
        <plasmid evidence="2">Plasmid pAzo1</plasmid>
    </source>
</reference>
<dbReference type="Proteomes" id="UP000006552">
    <property type="component" value="Plasmid 1"/>
</dbReference>
<dbReference type="KEGG" id="eba:p1B83"/>
<accession>Q5NXA8</accession>
<proteinExistence type="predicted"/>
<protein>
    <submittedName>
        <fullName evidence="1">INTERPRO: probable CcdB protein, possible toxin of addiction system</fullName>
    </submittedName>
</protein>
<geneLocation type="plasmid" evidence="2">
    <name>pAzo1</name>
</geneLocation>
<keyword evidence="1" id="KW-0614">Plasmid</keyword>
<keyword evidence="2" id="KW-1185">Reference proteome</keyword>
<dbReference type="EMBL" id="CR555307">
    <property type="protein sequence ID" value="CAI10306.1"/>
    <property type="molecule type" value="Genomic_DNA"/>
</dbReference>
<gene>
    <name evidence="1" type="ORF">p1B83</name>
</gene>
<evidence type="ECO:0000313" key="1">
    <source>
        <dbReference type="EMBL" id="CAI10306.1"/>
    </source>
</evidence>